<accession>A0ABU2DRR8</accession>
<dbReference type="EC" id="4.3.3.7" evidence="2"/>
<dbReference type="EC" id="4.2.1.41" evidence="2"/>
<protein>
    <submittedName>
        <fullName evidence="2">Dihydrodipicolinate synthase family protein</fullName>
        <ecNumber evidence="2">4.1.3.3</ecNumber>
        <ecNumber evidence="2">4.2.1.41</ecNumber>
        <ecNumber evidence="2">4.3.3.7</ecNumber>
    </submittedName>
</protein>
<keyword evidence="3" id="KW-1185">Reference proteome</keyword>
<dbReference type="Pfam" id="PF00701">
    <property type="entry name" value="DHDPS"/>
    <property type="match status" value="1"/>
</dbReference>
<evidence type="ECO:0000313" key="2">
    <source>
        <dbReference type="EMBL" id="MDR8019198.1"/>
    </source>
</evidence>
<keyword evidence="1 2" id="KW-0456">Lyase</keyword>
<dbReference type="Gene3D" id="3.20.20.70">
    <property type="entry name" value="Aldolase class I"/>
    <property type="match status" value="1"/>
</dbReference>
<dbReference type="GO" id="GO:0047448">
    <property type="term" value="F:5-dehydro-4-deoxyglucarate dehydratase activity"/>
    <property type="evidence" value="ECO:0007669"/>
    <property type="project" value="UniProtKB-EC"/>
</dbReference>
<dbReference type="CDD" id="cd00408">
    <property type="entry name" value="DHDPS-like"/>
    <property type="match status" value="1"/>
</dbReference>
<reference evidence="2 3" key="1">
    <citation type="submission" date="2023-09" db="EMBL/GenBank/DDBJ databases">
        <title>Description of three actinobacteria isolated from air of manufacturing shop in a pharmaceutical factory.</title>
        <authorList>
            <person name="Zhang D.-F."/>
        </authorList>
    </citation>
    <scope>NUCLEOTIDE SEQUENCE [LARGE SCALE GENOMIC DNA]</scope>
    <source>
        <strain evidence="2 3">LY-0111</strain>
    </source>
</reference>
<gene>
    <name evidence="2" type="ORF">RIL96_06425</name>
</gene>
<dbReference type="Proteomes" id="UP001251870">
    <property type="component" value="Unassembled WGS sequence"/>
</dbReference>
<proteinExistence type="predicted"/>
<dbReference type="RefSeq" id="WP_310548185.1">
    <property type="nucleotide sequence ID" value="NZ_JAVKGR010000005.1"/>
</dbReference>
<dbReference type="GO" id="GO:0008747">
    <property type="term" value="F:N-acetylneuraminate lyase activity"/>
    <property type="evidence" value="ECO:0007669"/>
    <property type="project" value="UniProtKB-EC"/>
</dbReference>
<comment type="caution">
    <text evidence="2">The sequence shown here is derived from an EMBL/GenBank/DDBJ whole genome shotgun (WGS) entry which is preliminary data.</text>
</comment>
<dbReference type="InterPro" id="IPR002220">
    <property type="entry name" value="DapA-like"/>
</dbReference>
<dbReference type="GO" id="GO:0008840">
    <property type="term" value="F:4-hydroxy-tetrahydrodipicolinate synthase activity"/>
    <property type="evidence" value="ECO:0007669"/>
    <property type="project" value="UniProtKB-EC"/>
</dbReference>
<name>A0ABU2DRR8_9MICC</name>
<evidence type="ECO:0000313" key="3">
    <source>
        <dbReference type="Proteomes" id="UP001251870"/>
    </source>
</evidence>
<evidence type="ECO:0000256" key="1">
    <source>
        <dbReference type="ARBA" id="ARBA00023239"/>
    </source>
</evidence>
<dbReference type="InterPro" id="IPR013785">
    <property type="entry name" value="Aldolase_TIM"/>
</dbReference>
<dbReference type="SUPFAM" id="SSF51569">
    <property type="entry name" value="Aldolase"/>
    <property type="match status" value="1"/>
</dbReference>
<organism evidence="2 3">
    <name type="scientific">Nesterenkonia aerolata</name>
    <dbReference type="NCBI Taxonomy" id="3074079"/>
    <lineage>
        <taxon>Bacteria</taxon>
        <taxon>Bacillati</taxon>
        <taxon>Actinomycetota</taxon>
        <taxon>Actinomycetes</taxon>
        <taxon>Micrococcales</taxon>
        <taxon>Micrococcaceae</taxon>
        <taxon>Nesterenkonia</taxon>
    </lineage>
</organism>
<dbReference type="EC" id="4.1.3.3" evidence="2"/>
<dbReference type="EMBL" id="JAVKGR010000005">
    <property type="protein sequence ID" value="MDR8019198.1"/>
    <property type="molecule type" value="Genomic_DNA"/>
</dbReference>
<sequence>MRYDNPTTTGFTFSTELYGRLAQLPGISSIKIPPTGTDPVSAKARIDEVRRVLPAHVTIGISGDSSAAAALNVGCEAWYSVIAGTLPQLASPIMRAAESGTEAEASAASARLQPLWELFAECGGSLRVVAAIAEHLGIVPQNCLPRPLHGLNTQQRGRVTQVLKDLGVTEG</sequence>